<evidence type="ECO:0000256" key="1">
    <source>
        <dbReference type="ARBA" id="ARBA00023002"/>
    </source>
</evidence>
<name>A0A0B8N579_TALPI</name>
<dbReference type="Gene3D" id="3.40.605.10">
    <property type="entry name" value="Aldehyde Dehydrogenase, Chain A, domain 1"/>
    <property type="match status" value="1"/>
</dbReference>
<evidence type="ECO:0000313" key="3">
    <source>
        <dbReference type="EMBL" id="GAM43337.1"/>
    </source>
</evidence>
<dbReference type="Gene3D" id="3.40.309.10">
    <property type="entry name" value="Aldehyde Dehydrogenase, Chain A, domain 2"/>
    <property type="match status" value="1"/>
</dbReference>
<dbReference type="Proteomes" id="UP000053095">
    <property type="component" value="Unassembled WGS sequence"/>
</dbReference>
<reference evidence="4" key="1">
    <citation type="journal article" date="2015" name="Genome Announc.">
        <title>Draft genome sequence of Talaromyces cellulolyticus strain Y-94, a source of lignocellulosic biomass-degrading enzymes.</title>
        <authorList>
            <person name="Fujii T."/>
            <person name="Koike H."/>
            <person name="Sawayama S."/>
            <person name="Yano S."/>
            <person name="Inoue H."/>
        </authorList>
    </citation>
    <scope>NUCLEOTIDE SEQUENCE [LARGE SCALE GENOMIC DNA]</scope>
    <source>
        <strain evidence="4">Y-94</strain>
    </source>
</reference>
<dbReference type="GO" id="GO:0004777">
    <property type="term" value="F:succinate-semialdehyde dehydrogenase (NAD+) activity"/>
    <property type="evidence" value="ECO:0007669"/>
    <property type="project" value="TreeGrafter"/>
</dbReference>
<dbReference type="EMBL" id="DF933843">
    <property type="protein sequence ID" value="GAM43337.1"/>
    <property type="molecule type" value="Genomic_DNA"/>
</dbReference>
<feature type="domain" description="Aldehyde dehydrogenase" evidence="2">
    <location>
        <begin position="24"/>
        <end position="475"/>
    </location>
</feature>
<organism evidence="3 4">
    <name type="scientific">Talaromyces pinophilus</name>
    <name type="common">Penicillium pinophilum</name>
    <dbReference type="NCBI Taxonomy" id="128442"/>
    <lineage>
        <taxon>Eukaryota</taxon>
        <taxon>Fungi</taxon>
        <taxon>Dikarya</taxon>
        <taxon>Ascomycota</taxon>
        <taxon>Pezizomycotina</taxon>
        <taxon>Eurotiomycetes</taxon>
        <taxon>Eurotiomycetidae</taxon>
        <taxon>Eurotiales</taxon>
        <taxon>Trichocomaceae</taxon>
        <taxon>Talaromyces</taxon>
        <taxon>Talaromyces sect. Talaromyces</taxon>
    </lineage>
</organism>
<evidence type="ECO:0000259" key="2">
    <source>
        <dbReference type="Pfam" id="PF00171"/>
    </source>
</evidence>
<dbReference type="InterPro" id="IPR016162">
    <property type="entry name" value="Ald_DH_N"/>
</dbReference>
<keyword evidence="4" id="KW-1185">Reference proteome</keyword>
<gene>
    <name evidence="3" type="ORF">TCE0_047f18068</name>
</gene>
<dbReference type="Pfam" id="PF00171">
    <property type="entry name" value="Aldedh"/>
    <property type="match status" value="1"/>
</dbReference>
<dbReference type="PANTHER" id="PTHR43353">
    <property type="entry name" value="SUCCINATE-SEMIALDEHYDE DEHYDROGENASE, MITOCHONDRIAL"/>
    <property type="match status" value="1"/>
</dbReference>
<accession>A0A0B8N579</accession>
<keyword evidence="1" id="KW-0560">Oxidoreductase</keyword>
<dbReference type="GO" id="GO:0009450">
    <property type="term" value="P:gamma-aminobutyric acid catabolic process"/>
    <property type="evidence" value="ECO:0007669"/>
    <property type="project" value="TreeGrafter"/>
</dbReference>
<proteinExistence type="predicted"/>
<dbReference type="InterPro" id="IPR016161">
    <property type="entry name" value="Ald_DH/histidinol_DH"/>
</dbReference>
<dbReference type="InterPro" id="IPR016163">
    <property type="entry name" value="Ald_DH_C"/>
</dbReference>
<dbReference type="InterPro" id="IPR050740">
    <property type="entry name" value="Aldehyde_DH_Superfamily"/>
</dbReference>
<dbReference type="SUPFAM" id="SSF53720">
    <property type="entry name" value="ALDH-like"/>
    <property type="match status" value="1"/>
</dbReference>
<protein>
    <recommendedName>
        <fullName evidence="2">Aldehyde dehydrogenase domain-containing protein</fullName>
    </recommendedName>
</protein>
<dbReference type="InterPro" id="IPR015590">
    <property type="entry name" value="Aldehyde_DH_dom"/>
</dbReference>
<dbReference type="AlphaFoldDB" id="A0A0B8N579"/>
<evidence type="ECO:0000313" key="4">
    <source>
        <dbReference type="Proteomes" id="UP000053095"/>
    </source>
</evidence>
<dbReference type="CDD" id="cd07105">
    <property type="entry name" value="ALDH_SaliADH"/>
    <property type="match status" value="1"/>
</dbReference>
<dbReference type="PANTHER" id="PTHR43353:SF6">
    <property type="entry name" value="CYTOPLASMIC ALDEHYDE DEHYDROGENASE (EUROFUNG)"/>
    <property type="match status" value="1"/>
</dbReference>
<sequence length="479" mass="52372">MVLEFNANTTVPLWINGSQRVTKTTFDVISPVHQQILWKASAADEDDVRDAIASSTAAFETWRWTKPQERREIFLRAYQLLKELRDESREYSSTETAVPTMSFEFEYGTAIDMCLQLAGLSSHYGTVVNPDEKDTSAVFINQPYGVVLGIAPWNAPHTLGMRACLFPLAAGNTVILKGPELAPATYWHFVSILHKAGLPAGCLNTIYHRPSDAAAITSQLIAHPAIRKVNFTGSTAVGSIIAKLCGQYLKPCLLELGGKGAAIVCADADLELAAEQCALGAFIHSGQVCMSTERIIVNASVVEGFRAALKAAISRLFGSDQPSPILINEQSAAKVRALLEDAVTKGARLLHGSLFNENDRTNRIRPVVLEDVKPGMNIYYQESFGPSVSLYVVTDDEQALTLANDTTYGLTAAVFTEDLRRGMKFARQLETGAVHINNMTIHDEVSLPHGGVKDSGFGRFNGPDGLREWVRTKTITWRD</sequence>